<evidence type="ECO:0000313" key="4">
    <source>
        <dbReference type="Proteomes" id="UP000298061"/>
    </source>
</evidence>
<keyword evidence="1" id="KW-0175">Coiled coil</keyword>
<feature type="compositionally biased region" description="Basic and acidic residues" evidence="2">
    <location>
        <begin position="229"/>
        <end position="244"/>
    </location>
</feature>
<dbReference type="Proteomes" id="UP000298061">
    <property type="component" value="Unassembled WGS sequence"/>
</dbReference>
<sequence>MVDSPKKRGRPRKTPVASSGATSTPAKKRVAAPRGGSSQSQVQSESGADGVDWNRDPTLTWSLIAAIEDNPDIKQGLFPGVGGNASSARGGGKSKLDWQWEVCKIIFAEHATYKHAFAQATTPQLRRTWSEKVKNRLHKMRDLIGERPSIVTTGLGNSRTTSSSNTSPAPSDTAEQPVTTVANESLPETGDQDGISADVHMLEDSDGEDVKPDMARLRQSVKRKATGIDNKDDSFKSSAKETPAKKQKGGVKQFEDLVIAEEETQQKRLDIEREKLQVKLEIKQAEIRSKKEAEVERLKLTRLKMEQREKERQREHELRILQMQMQMQIMQAGPSSFVSSPRQSAFPSASAVSAFPPSNGAGDHSLLSQMASSSSSSRTCDSPIGFEGMFNYDFDLTLEQGAVDGGREESI</sequence>
<gene>
    <name evidence="3" type="ORF">EWM64_g522</name>
</gene>
<feature type="compositionally biased region" description="Low complexity" evidence="2">
    <location>
        <begin position="35"/>
        <end position="47"/>
    </location>
</feature>
<dbReference type="OrthoDB" id="3266275at2759"/>
<feature type="coiled-coil region" evidence="1">
    <location>
        <begin position="259"/>
        <end position="310"/>
    </location>
</feature>
<name>A0A4Z0AAZ4_9AGAM</name>
<feature type="region of interest" description="Disordered" evidence="2">
    <location>
        <begin position="146"/>
        <end position="178"/>
    </location>
</feature>
<comment type="caution">
    <text evidence="3">The sequence shown here is derived from an EMBL/GenBank/DDBJ whole genome shotgun (WGS) entry which is preliminary data.</text>
</comment>
<organism evidence="3 4">
    <name type="scientific">Hericium alpestre</name>
    <dbReference type="NCBI Taxonomy" id="135208"/>
    <lineage>
        <taxon>Eukaryota</taxon>
        <taxon>Fungi</taxon>
        <taxon>Dikarya</taxon>
        <taxon>Basidiomycota</taxon>
        <taxon>Agaricomycotina</taxon>
        <taxon>Agaricomycetes</taxon>
        <taxon>Russulales</taxon>
        <taxon>Hericiaceae</taxon>
        <taxon>Hericium</taxon>
    </lineage>
</organism>
<proteinExistence type="predicted"/>
<keyword evidence="4" id="KW-1185">Reference proteome</keyword>
<protein>
    <submittedName>
        <fullName evidence="3">Uncharacterized protein</fullName>
    </submittedName>
</protein>
<evidence type="ECO:0000256" key="2">
    <source>
        <dbReference type="SAM" id="MobiDB-lite"/>
    </source>
</evidence>
<reference evidence="3 4" key="1">
    <citation type="submission" date="2019-02" db="EMBL/GenBank/DDBJ databases">
        <title>Genome sequencing of the rare red list fungi Hericium alpestre (H. flagellum).</title>
        <authorList>
            <person name="Buettner E."/>
            <person name="Kellner H."/>
        </authorList>
    </citation>
    <scope>NUCLEOTIDE SEQUENCE [LARGE SCALE GENOMIC DNA]</scope>
    <source>
        <strain evidence="3 4">DSM 108284</strain>
    </source>
</reference>
<feature type="region of interest" description="Disordered" evidence="2">
    <location>
        <begin position="224"/>
        <end position="248"/>
    </location>
</feature>
<feature type="compositionally biased region" description="Polar residues" evidence="2">
    <location>
        <begin position="16"/>
        <end position="25"/>
    </location>
</feature>
<accession>A0A4Z0AAZ4</accession>
<dbReference type="AlphaFoldDB" id="A0A4Z0AAZ4"/>
<evidence type="ECO:0000256" key="1">
    <source>
        <dbReference type="SAM" id="Coils"/>
    </source>
</evidence>
<feature type="region of interest" description="Disordered" evidence="2">
    <location>
        <begin position="1"/>
        <end position="55"/>
    </location>
</feature>
<dbReference type="EMBL" id="SFCI01000025">
    <property type="protein sequence ID" value="TFY83503.1"/>
    <property type="molecule type" value="Genomic_DNA"/>
</dbReference>
<feature type="compositionally biased region" description="Low complexity" evidence="2">
    <location>
        <begin position="152"/>
        <end position="174"/>
    </location>
</feature>
<evidence type="ECO:0000313" key="3">
    <source>
        <dbReference type="EMBL" id="TFY83503.1"/>
    </source>
</evidence>